<dbReference type="PANTHER" id="PTHR36181">
    <property type="entry name" value="INTRON-ENCODED ENDONUCLEASE AI3-RELATED"/>
    <property type="match status" value="1"/>
</dbReference>
<gene>
    <name evidence="2" type="primary">orf216</name>
</gene>
<sequence>MVNVYPDREHGRYAVWDSNHIALLIHLFNGNLVLPKRIDQLKVWLAVYNSKKGNIPIISLQNAVKLSLNSAWLAGFTDAEGCFNVHITKRPAQKIGFRTKLRFILDQQFSKECLEEIKTLLNSGHVALRSKTNQVYRYSTDSFRGLTIILEYYKKFPLKTTKLNSFEKWSEVWHLMVKGEHLTKEGFKKIQELAKEVNNNPFNYPPALSALSNDEV</sequence>
<dbReference type="InterPro" id="IPR004860">
    <property type="entry name" value="LAGLIDADG_dom"/>
</dbReference>
<dbReference type="PANTHER" id="PTHR36181:SF4">
    <property type="entry name" value="LAGLIDADG ENDONUCLEASE"/>
    <property type="match status" value="1"/>
</dbReference>
<dbReference type="AlphaFoldDB" id="A0A1D6YD88"/>
<dbReference type="GO" id="GO:0005739">
    <property type="term" value="C:mitochondrion"/>
    <property type="evidence" value="ECO:0007669"/>
    <property type="project" value="UniProtKB-ARBA"/>
</dbReference>
<dbReference type="EMBL" id="KT371477">
    <property type="protein sequence ID" value="AMP88029.1"/>
    <property type="molecule type" value="Genomic_DNA"/>
</dbReference>
<keyword evidence="2" id="KW-0540">Nuclease</keyword>
<evidence type="ECO:0000313" key="2">
    <source>
        <dbReference type="EMBL" id="AMP88029.1"/>
    </source>
</evidence>
<protein>
    <submittedName>
        <fullName evidence="2">LAGLIDADG homing endonuclease</fullName>
    </submittedName>
</protein>
<feature type="domain" description="Homing endonuclease LAGLIDADG" evidence="1">
    <location>
        <begin position="73"/>
        <end position="172"/>
    </location>
</feature>
<reference evidence="2" key="1">
    <citation type="journal article" date="2016" name="Mycorrhiza">
        <title>The large (134.9 kb) mitochondrial genome of the glomeromycete Funneliformis mosseae.</title>
        <authorList>
            <person name="Nadimi M."/>
            <person name="Stefani F.O.P."/>
            <person name="Hijri M."/>
        </authorList>
    </citation>
    <scope>NUCLEOTIDE SEQUENCE</scope>
</reference>
<keyword evidence="2" id="KW-0255">Endonuclease</keyword>
<keyword evidence="2" id="KW-0378">Hydrolase</keyword>
<proteinExistence type="predicted"/>
<organism evidence="2">
    <name type="scientific">Funneliformis mosseae</name>
    <name type="common">Endomycorrhizal fungus</name>
    <name type="synonym">Glomus mosseae</name>
    <dbReference type="NCBI Taxonomy" id="27381"/>
    <lineage>
        <taxon>Eukaryota</taxon>
        <taxon>Fungi</taxon>
        <taxon>Fungi incertae sedis</taxon>
        <taxon>Mucoromycota</taxon>
        <taxon>Glomeromycotina</taxon>
        <taxon>Glomeromycetes</taxon>
        <taxon>Glomerales</taxon>
        <taxon>Glomeraceae</taxon>
        <taxon>Funneliformis</taxon>
    </lineage>
</organism>
<evidence type="ECO:0000259" key="1">
    <source>
        <dbReference type="Pfam" id="PF00961"/>
    </source>
</evidence>
<accession>A0A1D6YD88</accession>
<dbReference type="InterPro" id="IPR051289">
    <property type="entry name" value="LAGLIDADG_Endonuclease"/>
</dbReference>
<dbReference type="SUPFAM" id="SSF55608">
    <property type="entry name" value="Homing endonucleases"/>
    <property type="match status" value="1"/>
</dbReference>
<dbReference type="Pfam" id="PF00961">
    <property type="entry name" value="LAGLIDADG_1"/>
    <property type="match status" value="1"/>
</dbReference>
<dbReference type="InterPro" id="IPR027434">
    <property type="entry name" value="Homing_endonucl"/>
</dbReference>
<dbReference type="GO" id="GO:0004519">
    <property type="term" value="F:endonuclease activity"/>
    <property type="evidence" value="ECO:0007669"/>
    <property type="project" value="UniProtKB-KW"/>
</dbReference>
<name>A0A1D6YD88_FUNMO</name>
<dbReference type="Gene3D" id="3.10.28.10">
    <property type="entry name" value="Homing endonucleases"/>
    <property type="match status" value="1"/>
</dbReference>
<keyword evidence="2" id="KW-0496">Mitochondrion</keyword>
<geneLocation type="mitochondrion" evidence="2"/>